<sequence>MLSHVYGWKALCAFGLAALAQAATHDISITMTVDDTYDLTLDGVCYQGPESTSSLQSWQNVQTYTKKVDGDGPWLIAIEGQDIGTIAGLFAAVKIDGVPYSTTATSNNLFVMTADTPKDGWKLDVNYDDSDWHTQTTDTCTDYKTEWATLLPTLDSKTGKEIARSMWYPNCRNTGTIENPKSMYFRLVLTPPSYAPPSYIPPPPPPPTTHILAITMAVDDSYDLNLDGQKISVPYTPSGWQSVKTYTKTVVGDGPWLISVKGYDDGTIAGFFSVVTLDGVPYSTTATATNKFRMTPNTPAAGWDSSLSFDDKDWYTQTYDSCTNYSSFWAALLPNLDAQTKGQVARAMWYPDCYNTGTVASPKPMYFRLTVGGPKSSYIPANPNPVPTHTLAITMAVDDSYDLNLDGQKISVPYTPSGWQSVKTYTKTVVGDGPWLISVKGYDDGTIAGFFSVVTLDGVPYSTTATATNKFRMTPNTPAAGWDSSLSFDDKGWYTQTIDSCTNYSSFWAALLPNLDAQTKGQVARAMWYPDCYNTGTVANPKPMYFRLTVGGPKSPAIPANPNPVSTHTLAITMAVDDFYTINIDGAITSVPYTPSGWQSVKTYTKTVFGDGPWLISVKGNDVGNVAGLFAVVTLDGTPYTTTASPTNKFRMYPNTPAAGWDSSLSFDDKDWYTQTYDSCTDYNDQWTALLPNLDAQTKGQVARSMWYPNCKNTGTVANPKPMYFRLTVGGPKSPSIPANPNPVPSHSLVVTMAVDDYYDLTIDGKRYTEPKTPTSWQSVKTYTKTVIGDGPWLVSVHGYDVGNVAGLFAVVTLDGVPYSTTATATNKFRMTSDTPAAGWDTSLSFDDKSWYTQTTDSCTDYNDQWAALLPGLDSMTKPQVARSMWYPNCKGTGTNANPKSNYFRLTVGGPKSPAIPANPNPVSTHTLAITMAVDDFYTINIDGAITSVPYTPSGWQSVKTYTKTVIGDGPWLISVKGNDVGNVAGLFAVVTLDGTPYTTTASPTNKFRMSPYTPAAGWDTSLSFDDKSWYTQTYDSCTDYNNQWTALLPNLDAQTKGQVARSMWYPDCKNTGTVAIPKPMYFRLTVSGPKSPAIPANPNPVPTHSLAITMAVDDFYTLRLDGQTVSVPYTPSGWQSVKTYTKTVVGDGPWLISVKGNDVGNVAGLFAVVTLDGVPYSTTATATNKFRMTPNTPAAGWDTDAYFSDASWYTQTYDSCTQYANQWTALLPGLDTATKPQVARSMWYPDCKNTGTVANPKPMYFRLVVAGPGSSYIPASPNPVSTHTLSITIAVDDNYVLNLDGQQHSIAYSDNSWRQVNTYTKTVVGDGPWLISVHAYDSGTIAGFFSSVFVDGVPYSTTATATNKFRMTPNTPAAGWDSSLSFDDKSWYTQTVDVCTNYANLWAALLPNLDAQTKGQVARPMWYPNCYNTGTVASPKSMYFRLLAVSSKASPIPANPNPSSTPAYQAPGYTPTRVVYTPPVYKAPSPPVYQAPAYPAYQAPSYYSSYDKRDHVASNSKHPRYGKSQNSGN</sequence>
<dbReference type="PANTHER" id="PTHR14093:SF21">
    <property type="entry name" value="EXPRESSED PROTEIN"/>
    <property type="match status" value="1"/>
</dbReference>
<feature type="signal peptide" evidence="5">
    <location>
        <begin position="1"/>
        <end position="22"/>
    </location>
</feature>
<dbReference type="InterPro" id="IPR052001">
    <property type="entry name" value="MHC-II_Gamma/Thyroglobulin"/>
</dbReference>
<comment type="subcellular location">
    <subcellularLocation>
        <location evidence="1">Secreted</location>
    </subcellularLocation>
</comment>
<dbReference type="STRING" id="403673.A0A177WN96"/>
<evidence type="ECO:0000256" key="4">
    <source>
        <dbReference type="SAM" id="MobiDB-lite"/>
    </source>
</evidence>
<reference evidence="6 7" key="1">
    <citation type="submission" date="2006-10" db="EMBL/GenBank/DDBJ databases">
        <title>The Genome Sequence of Batrachochytrium dendrobatidis JEL423.</title>
        <authorList>
            <consortium name="The Broad Institute Genome Sequencing Platform"/>
            <person name="Birren B."/>
            <person name="Lander E."/>
            <person name="Galagan J."/>
            <person name="Cuomo C."/>
            <person name="Devon K."/>
            <person name="Jaffe D."/>
            <person name="Butler J."/>
            <person name="Alvarez P."/>
            <person name="Gnerre S."/>
            <person name="Grabherr M."/>
            <person name="Kleber M."/>
            <person name="Mauceli E."/>
            <person name="Brockman W."/>
            <person name="Young S."/>
            <person name="LaButti K."/>
            <person name="Sykes S."/>
            <person name="DeCaprio D."/>
            <person name="Crawford M."/>
            <person name="Koehrsen M."/>
            <person name="Engels R."/>
            <person name="Montgomery P."/>
            <person name="Pearson M."/>
            <person name="Howarth C."/>
            <person name="Larson L."/>
            <person name="White J."/>
            <person name="O'Leary S."/>
            <person name="Kodira C."/>
            <person name="Zeng Q."/>
            <person name="Yandava C."/>
            <person name="Alvarado L."/>
            <person name="Longcore J."/>
            <person name="James T."/>
        </authorList>
    </citation>
    <scope>NUCLEOTIDE SEQUENCE [LARGE SCALE GENOMIC DNA]</scope>
    <source>
        <strain evidence="6 7">JEL423</strain>
    </source>
</reference>
<reference evidence="6 7" key="2">
    <citation type="submission" date="2016-05" db="EMBL/GenBank/DDBJ databases">
        <title>Lineage-specific infection strategies underlie the spectrum of fungal disease in amphibians.</title>
        <authorList>
            <person name="Cuomo C.A."/>
            <person name="Farrer R.A."/>
            <person name="James T."/>
            <person name="Longcore J."/>
            <person name="Birren B."/>
        </authorList>
    </citation>
    <scope>NUCLEOTIDE SEQUENCE [LARGE SCALE GENOMIC DNA]</scope>
    <source>
        <strain evidence="6 7">JEL423</strain>
    </source>
</reference>
<keyword evidence="5" id="KW-0732">Signal</keyword>
<feature type="chain" id="PRO_5008077712" evidence="5">
    <location>
        <begin position="23"/>
        <end position="1530"/>
    </location>
</feature>
<keyword evidence="3" id="KW-0325">Glycoprotein</keyword>
<dbReference type="PANTHER" id="PTHR14093">
    <property type="entry name" value="HLA CLASS II GAMMA CHAIN"/>
    <property type="match status" value="1"/>
</dbReference>
<evidence type="ECO:0000256" key="3">
    <source>
        <dbReference type="ARBA" id="ARBA00023180"/>
    </source>
</evidence>
<evidence type="ECO:0000256" key="1">
    <source>
        <dbReference type="ARBA" id="ARBA00004613"/>
    </source>
</evidence>
<accession>A0A177WN96</accession>
<dbReference type="GO" id="GO:0005576">
    <property type="term" value="C:extracellular region"/>
    <property type="evidence" value="ECO:0007669"/>
    <property type="project" value="UniProtKB-SubCell"/>
</dbReference>
<evidence type="ECO:0000313" key="7">
    <source>
        <dbReference type="Proteomes" id="UP000077115"/>
    </source>
</evidence>
<dbReference type="Proteomes" id="UP000077115">
    <property type="component" value="Unassembled WGS sequence"/>
</dbReference>
<proteinExistence type="predicted"/>
<keyword evidence="2" id="KW-0964">Secreted</keyword>
<evidence type="ECO:0000256" key="2">
    <source>
        <dbReference type="ARBA" id="ARBA00022525"/>
    </source>
</evidence>
<feature type="region of interest" description="Disordered" evidence="4">
    <location>
        <begin position="1509"/>
        <end position="1530"/>
    </location>
</feature>
<organism evidence="6 7">
    <name type="scientific">Batrachochytrium dendrobatidis (strain JEL423)</name>
    <dbReference type="NCBI Taxonomy" id="403673"/>
    <lineage>
        <taxon>Eukaryota</taxon>
        <taxon>Fungi</taxon>
        <taxon>Fungi incertae sedis</taxon>
        <taxon>Chytridiomycota</taxon>
        <taxon>Chytridiomycota incertae sedis</taxon>
        <taxon>Chytridiomycetes</taxon>
        <taxon>Rhizophydiales</taxon>
        <taxon>Rhizophydiales incertae sedis</taxon>
        <taxon>Batrachochytrium</taxon>
    </lineage>
</organism>
<protein>
    <submittedName>
        <fullName evidence="6">Uncharacterized protein</fullName>
    </submittedName>
</protein>
<gene>
    <name evidence="6" type="ORF">BDEG_25164</name>
</gene>
<dbReference type="VEuPathDB" id="FungiDB:BDEG_25164"/>
<dbReference type="eggNOG" id="KOG1216">
    <property type="taxonomic scope" value="Eukaryota"/>
</dbReference>
<evidence type="ECO:0000313" key="6">
    <source>
        <dbReference type="EMBL" id="OAJ41589.1"/>
    </source>
</evidence>
<dbReference type="EMBL" id="DS022306">
    <property type="protein sequence ID" value="OAJ41589.1"/>
    <property type="molecule type" value="Genomic_DNA"/>
</dbReference>
<evidence type="ECO:0000256" key="5">
    <source>
        <dbReference type="SAM" id="SignalP"/>
    </source>
</evidence>
<name>A0A177WN96_BATDL</name>
<dbReference type="OrthoDB" id="2175069at2759"/>
<dbReference type="Gene3D" id="2.60.120.260">
    <property type="entry name" value="Galactose-binding domain-like"/>
    <property type="match status" value="8"/>
</dbReference>